<keyword evidence="4 8" id="KW-0812">Transmembrane</keyword>
<reference evidence="12" key="1">
    <citation type="submission" date="2022-11" db="UniProtKB">
        <authorList>
            <consortium name="WormBaseParasite"/>
        </authorList>
    </citation>
    <scope>IDENTIFICATION</scope>
</reference>
<evidence type="ECO:0000256" key="9">
    <source>
        <dbReference type="SAM" id="Coils"/>
    </source>
</evidence>
<protein>
    <recommendedName>
        <fullName evidence="8">Dolichyl-diphosphooligosaccharide--protein glycosyltransferase subunit DAD1</fullName>
        <shortName evidence="8">Oligosaccharyl transferase subunit DAD1</shortName>
    </recommendedName>
</protein>
<evidence type="ECO:0000256" key="4">
    <source>
        <dbReference type="ARBA" id="ARBA00022692"/>
    </source>
</evidence>
<dbReference type="InterPro" id="IPR003038">
    <property type="entry name" value="DAD/Ost2"/>
</dbReference>
<keyword evidence="9" id="KW-0175">Coiled coil</keyword>
<evidence type="ECO:0000256" key="3">
    <source>
        <dbReference type="ARBA" id="ARBA00009386"/>
    </source>
</evidence>
<evidence type="ECO:0000256" key="8">
    <source>
        <dbReference type="RuleBase" id="RU361136"/>
    </source>
</evidence>
<keyword evidence="7 8" id="KW-0472">Membrane</keyword>
<evidence type="ECO:0000256" key="6">
    <source>
        <dbReference type="ARBA" id="ARBA00022989"/>
    </source>
</evidence>
<comment type="similarity">
    <text evidence="3 8">Belongs to the DAD/OST2 family.</text>
</comment>
<comment type="function">
    <text evidence="8">Subunit of the oligosaccharyl transferase (OST) complex that catalyzes the initial transfer of a defined glycan (Glc(3)Man(9)GlcNAc(2) in eukaryotes) from the lipid carrier dolichol-pyrophosphate to an asparagine residue within an Asn-X-Ser/Thr consensus motif in nascent polypeptide chains, the first step in protein N-glycosylation. N-glycosylation occurs cotranslationally and the complex associates with the Sec61 complex at the channel-forming translocon complex that mediates protein translocation across the endoplasmic reticulum (ER). All subunits are required for a maximal enzyme activity.</text>
</comment>
<keyword evidence="11" id="KW-1185">Reference proteome</keyword>
<dbReference type="InterPro" id="IPR003323">
    <property type="entry name" value="OTU_dom"/>
</dbReference>
<accession>A0A914GWA0</accession>
<feature type="transmembrane region" description="Helical" evidence="8">
    <location>
        <begin position="929"/>
        <end position="948"/>
    </location>
</feature>
<name>A0A914GWA0_GLORO</name>
<comment type="subunit">
    <text evidence="8">Component of the oligosaccharyltransferase (OST) complex.</text>
</comment>
<comment type="subcellular location">
    <subcellularLocation>
        <location evidence="1 8">Endoplasmic reticulum membrane</location>
        <topology evidence="1 8">Multi-pass membrane protein</topology>
    </subcellularLocation>
</comment>
<dbReference type="PROSITE" id="PS50802">
    <property type="entry name" value="OTU"/>
    <property type="match status" value="1"/>
</dbReference>
<evidence type="ECO:0000256" key="2">
    <source>
        <dbReference type="ARBA" id="ARBA00004922"/>
    </source>
</evidence>
<dbReference type="SUPFAM" id="SSF54001">
    <property type="entry name" value="Cysteine proteinases"/>
    <property type="match status" value="1"/>
</dbReference>
<proteinExistence type="inferred from homology"/>
<evidence type="ECO:0000256" key="5">
    <source>
        <dbReference type="ARBA" id="ARBA00022824"/>
    </source>
</evidence>
<feature type="coiled-coil region" evidence="9">
    <location>
        <begin position="680"/>
        <end position="707"/>
    </location>
</feature>
<evidence type="ECO:0000259" key="10">
    <source>
        <dbReference type="PROSITE" id="PS50802"/>
    </source>
</evidence>
<dbReference type="AlphaFoldDB" id="A0A914GWA0"/>
<evidence type="ECO:0000256" key="1">
    <source>
        <dbReference type="ARBA" id="ARBA00004477"/>
    </source>
</evidence>
<dbReference type="Pfam" id="PF02338">
    <property type="entry name" value="OTU"/>
    <property type="match status" value="1"/>
</dbReference>
<sequence length="1012" mass="115707">MSSDLSFAKKVLMDVDLPIYEDDEEDQIEDEAHTITNAPLSNSSEHIRCIVKNKIDLISEHPLTVRIARTLQQHKEVIMKIVFTAARKAIDDINADWIRNQLESNFQRNDWKTILNCRSYLLDFARYAALDGQAQKLSDTLRAKKYRMLRVDEVDTSGHEKSLKRTHFGQENEDEEEEDLYLRHFACETSLFSAETLSPSTDFAGLSEFHSPHFIEEVATPEVNRRQQLRDEFSSRIGFVTALGGGFETNENYAFIERSEEIVKQRKKRTTTKQLNNWQNNNNNRNRQLHSEDIQSALNVQKAVIRSATCGVGHDDSFDASYVEPAFVADSQFGSNVKKSCMKKANRNNRTRCIRFSDDVNFDKRSSGEYIQKRSTKSRTGQNRTNFITHSFDNLSIDSSELDKNGIILPNCDIPIKPVLRSNPMVALKGKRSFYSKKISGSENASLSPMLVSRVLITDSMLSSLDCDIFRNMDVMKLDYPRMPIWFLETLDEWFADNKLDFRNGGVCFFSKVFILLGLDLLFYYADPTGDQIQVYVEFLASSPGVKKGQIDRKSILPWKWNFFIKNHLATRANTMSFHNTNSSKFPHSSSLQYQRSAGGNDILRNLTNAFEILCRNRQTRNFSICLTGRKNMEFFTLLIRMMGLDMNTDVRTLDELKSKQSKERKELLAKLTSLKHGLTKNDKKRKKDVSQQCEQMEAEMKRRHEKEMEEFEGRIVTMTVDKEGLKREEAGQSADENGQLCNHSTGIPAAEMTPFFKEVKLTKTQLKKERKRTEKADMRNKAVTEDAKNAPNSQGNLEIEAFRQILTGRALELVDVPPDGDCLYNAMAHQANISGLGKFSATEIRRMTADYIQRHREEFLPFLCPECVQAVAVGAVNQNSVPLAQPYNVALRHLSFVVKMVEVFDALGKLYTDYQRTTPKKLKIVDAYMFYILITGVFQFAYCLLVGTFPFNAFLAGFISTVTCFVLAANLRIQVNPENKAEFPNISPERAFADFVFAHVILHLVVVNFIG</sequence>
<evidence type="ECO:0000313" key="11">
    <source>
        <dbReference type="Proteomes" id="UP000887572"/>
    </source>
</evidence>
<dbReference type="GO" id="GO:0006487">
    <property type="term" value="P:protein N-linked glycosylation"/>
    <property type="evidence" value="ECO:0007669"/>
    <property type="project" value="TreeGrafter"/>
</dbReference>
<feature type="transmembrane region" description="Helical" evidence="8">
    <location>
        <begin position="992"/>
        <end position="1011"/>
    </location>
</feature>
<dbReference type="PANTHER" id="PTHR10705">
    <property type="entry name" value="DOLICHYL-DIPHOSPHOOLIGOSACCHARIDE--PROTEIN GLYCOSYLTRANSFERASE SUBUNIT DAD1"/>
    <property type="match status" value="1"/>
</dbReference>
<keyword evidence="6 8" id="KW-1133">Transmembrane helix</keyword>
<comment type="pathway">
    <text evidence="2 8">Protein modification; protein glycosylation.</text>
</comment>
<dbReference type="PANTHER" id="PTHR10705:SF0">
    <property type="entry name" value="DOLICHYL-DIPHOSPHOOLIGOSACCHARIDE--PROTEIN GLYCOSYLTRANSFERASE SUBUNIT DAD1"/>
    <property type="match status" value="1"/>
</dbReference>
<dbReference type="Pfam" id="PF02109">
    <property type="entry name" value="DAD"/>
    <property type="match status" value="1"/>
</dbReference>
<keyword evidence="5 8" id="KW-0256">Endoplasmic reticulum</keyword>
<dbReference type="WBParaSite" id="Gr19_v10_g11921.t1">
    <property type="protein sequence ID" value="Gr19_v10_g11921.t1"/>
    <property type="gene ID" value="Gr19_v10_g11921"/>
</dbReference>
<feature type="domain" description="OTU" evidence="10">
    <location>
        <begin position="812"/>
        <end position="901"/>
    </location>
</feature>
<dbReference type="Gene3D" id="3.90.70.80">
    <property type="match status" value="1"/>
</dbReference>
<evidence type="ECO:0000256" key="7">
    <source>
        <dbReference type="ARBA" id="ARBA00023136"/>
    </source>
</evidence>
<dbReference type="InterPro" id="IPR038765">
    <property type="entry name" value="Papain-like_cys_pep_sf"/>
</dbReference>
<organism evidence="11 12">
    <name type="scientific">Globodera rostochiensis</name>
    <name type="common">Golden nematode worm</name>
    <name type="synonym">Heterodera rostochiensis</name>
    <dbReference type="NCBI Taxonomy" id="31243"/>
    <lineage>
        <taxon>Eukaryota</taxon>
        <taxon>Metazoa</taxon>
        <taxon>Ecdysozoa</taxon>
        <taxon>Nematoda</taxon>
        <taxon>Chromadorea</taxon>
        <taxon>Rhabditida</taxon>
        <taxon>Tylenchina</taxon>
        <taxon>Tylenchomorpha</taxon>
        <taxon>Tylenchoidea</taxon>
        <taxon>Heteroderidae</taxon>
        <taxon>Heteroderinae</taxon>
        <taxon>Globodera</taxon>
    </lineage>
</organism>
<dbReference type="Proteomes" id="UP000887572">
    <property type="component" value="Unplaced"/>
</dbReference>
<dbReference type="GO" id="GO:0008250">
    <property type="term" value="C:oligosaccharyltransferase complex"/>
    <property type="evidence" value="ECO:0007669"/>
    <property type="project" value="InterPro"/>
</dbReference>
<feature type="transmembrane region" description="Helical" evidence="8">
    <location>
        <begin position="954"/>
        <end position="972"/>
    </location>
</feature>
<evidence type="ECO:0000313" key="12">
    <source>
        <dbReference type="WBParaSite" id="Gr19_v10_g11921.t1"/>
    </source>
</evidence>